<reference evidence="9" key="1">
    <citation type="journal article" date="2019" name="Int. J. Syst. Evol. Microbiol.">
        <title>The Global Catalogue of Microorganisms (GCM) 10K type strain sequencing project: providing services to taxonomists for standard genome sequencing and annotation.</title>
        <authorList>
            <consortium name="The Broad Institute Genomics Platform"/>
            <consortium name="The Broad Institute Genome Sequencing Center for Infectious Disease"/>
            <person name="Wu L."/>
            <person name="Ma J."/>
        </authorList>
    </citation>
    <scope>NUCLEOTIDE SEQUENCE [LARGE SCALE GENOMIC DNA]</scope>
    <source>
        <strain evidence="9">KCTC 12847</strain>
    </source>
</reference>
<accession>A0ABV7M2F6</accession>
<dbReference type="Gene3D" id="2.140.10.10">
    <property type="entry name" value="Quinoprotein alcohol dehydrogenase-like superfamily"/>
    <property type="match status" value="1"/>
</dbReference>
<evidence type="ECO:0000256" key="3">
    <source>
        <dbReference type="ARBA" id="ARBA00022723"/>
    </source>
</evidence>
<dbReference type="GO" id="GO:0016491">
    <property type="term" value="F:oxidoreductase activity"/>
    <property type="evidence" value="ECO:0007669"/>
    <property type="project" value="UniProtKB-KW"/>
</dbReference>
<dbReference type="InterPro" id="IPR011047">
    <property type="entry name" value="Quinoprotein_ADH-like_sf"/>
</dbReference>
<dbReference type="EMBL" id="JBHRUH010000016">
    <property type="protein sequence ID" value="MFC3292700.1"/>
    <property type="molecule type" value="Genomic_DNA"/>
</dbReference>
<dbReference type="InterPro" id="IPR002372">
    <property type="entry name" value="PQQ_rpt_dom"/>
</dbReference>
<dbReference type="EC" id="1.1.2.-" evidence="8"/>
<dbReference type="Pfam" id="PF01011">
    <property type="entry name" value="PQQ"/>
    <property type="match status" value="2"/>
</dbReference>
<evidence type="ECO:0000259" key="7">
    <source>
        <dbReference type="Pfam" id="PF01011"/>
    </source>
</evidence>
<feature type="domain" description="Pyrrolo-quinoline quinone repeat" evidence="7">
    <location>
        <begin position="78"/>
        <end position="399"/>
    </location>
</feature>
<name>A0ABV7M2F6_9GAMM</name>
<gene>
    <name evidence="8" type="ORF">ACFOEI_11550</name>
</gene>
<dbReference type="InterPro" id="IPR017512">
    <property type="entry name" value="PQQ_MeOH/EtOH_DH"/>
</dbReference>
<protein>
    <submittedName>
        <fullName evidence="8">PQQ-dependent dehydrogenase, methanol/ethanol family</fullName>
        <ecNumber evidence="8">1.1.2.-</ecNumber>
    </submittedName>
</protein>
<dbReference type="InterPro" id="IPR018391">
    <property type="entry name" value="PQQ_b-propeller_rpt"/>
</dbReference>
<proteinExistence type="inferred from homology"/>
<comment type="cofactor">
    <cofactor evidence="1">
        <name>pyrroloquinoline quinone</name>
        <dbReference type="ChEBI" id="CHEBI:58442"/>
    </cofactor>
</comment>
<dbReference type="PROSITE" id="PS00364">
    <property type="entry name" value="BACTERIAL_PQQ_2"/>
    <property type="match status" value="1"/>
</dbReference>
<dbReference type="PANTHER" id="PTHR32303:SF4">
    <property type="entry name" value="QUINOPROTEIN GLUCOSE DEHYDROGENASE"/>
    <property type="match status" value="1"/>
</dbReference>
<dbReference type="InterPro" id="IPR001479">
    <property type="entry name" value="Quinoprotein_DH_CS"/>
</dbReference>
<keyword evidence="4" id="KW-0634">PQQ</keyword>
<keyword evidence="3" id="KW-0479">Metal-binding</keyword>
<feature type="chain" id="PRO_5046084419" evidence="6">
    <location>
        <begin position="31"/>
        <end position="633"/>
    </location>
</feature>
<feature type="domain" description="Pyrrolo-quinoline quinone repeat" evidence="7">
    <location>
        <begin position="514"/>
        <end position="579"/>
    </location>
</feature>
<dbReference type="Proteomes" id="UP001595640">
    <property type="component" value="Unassembled WGS sequence"/>
</dbReference>
<dbReference type="RefSeq" id="WP_019020678.1">
    <property type="nucleotide sequence ID" value="NZ_BMXD01000014.1"/>
</dbReference>
<dbReference type="SMART" id="SM00564">
    <property type="entry name" value="PQQ"/>
    <property type="match status" value="4"/>
</dbReference>
<dbReference type="NCBIfam" id="TIGR03075">
    <property type="entry name" value="PQQ_enz_alc_DH"/>
    <property type="match status" value="1"/>
</dbReference>
<dbReference type="SUPFAM" id="SSF50998">
    <property type="entry name" value="Quinoprotein alcohol dehydrogenase-like"/>
    <property type="match status" value="1"/>
</dbReference>
<organism evidence="8 9">
    <name type="scientific">Modicisalibacter luteus</name>
    <dbReference type="NCBI Taxonomy" id="453962"/>
    <lineage>
        <taxon>Bacteria</taxon>
        <taxon>Pseudomonadati</taxon>
        <taxon>Pseudomonadota</taxon>
        <taxon>Gammaproteobacteria</taxon>
        <taxon>Oceanospirillales</taxon>
        <taxon>Halomonadaceae</taxon>
        <taxon>Modicisalibacter</taxon>
    </lineage>
</organism>
<keyword evidence="9" id="KW-1185">Reference proteome</keyword>
<evidence type="ECO:0000256" key="6">
    <source>
        <dbReference type="SAM" id="SignalP"/>
    </source>
</evidence>
<evidence type="ECO:0000313" key="9">
    <source>
        <dbReference type="Proteomes" id="UP001595640"/>
    </source>
</evidence>
<evidence type="ECO:0000256" key="1">
    <source>
        <dbReference type="ARBA" id="ARBA00001931"/>
    </source>
</evidence>
<sequence length="633" mass="69184">MRRTRHGNSKGLGRVAGFALLGLLTLGVHAESLAQEETEPSAEREQEISFISDDGTGMRIARTPSAGPTGEWWLPALDFANSRYSQLDQVSKENVQNLEVVTTWSTGINHGHEGQPLVVGNTMYVVTPFPNYLLAFDMTKPGYALKWKFEPHPDPTAVGKACCDLVNRGAAYADGKVIYNTLDNHVVAVNAETGELAWMTKVGSADEGETMTMAPIIVKDKVLVGNSGGELGVRGWLKALDLQTGEVQWIAYNTGPDEETLMTSPDFKPYYAKDQGEDLGVKSWPPEQWKLGGSTVWGWVSYDPELDLIYYGTGNPGVWNPDLRPGANKWSLSIIARDPETGQARWAYQLVPHDAWDYDEIMENILVDMPWKGEMRKLLIHPGRTGFMYVLDRETGELLSADKYHPHTNWASGYDLDTGLPKVNEAKRTHMGQETYDICPSSTGAKEVFPSAISPRTGLVYIPAHNYCMNFQGIEANYIAGTPYLGADTMMYPGPGGYLGELIAWDVVNGKKAWGIKEQYPLQGGVLATSGDVIFYGTTDGWFKAADATNGEVLWKFKVSSGIVGNPMTYIGPDGRQYIAIYAGIGGWIGSNAFEKISADDPTAALGTTGAAANLKKVTARGSDVYVFALPEE</sequence>
<comment type="caution">
    <text evidence="8">The sequence shown here is derived from an EMBL/GenBank/DDBJ whole genome shotgun (WGS) entry which is preliminary data.</text>
</comment>
<comment type="similarity">
    <text evidence="2">Belongs to the bacterial PQQ dehydrogenase family.</text>
</comment>
<evidence type="ECO:0000313" key="8">
    <source>
        <dbReference type="EMBL" id="MFC3292700.1"/>
    </source>
</evidence>
<evidence type="ECO:0000256" key="4">
    <source>
        <dbReference type="ARBA" id="ARBA00022891"/>
    </source>
</evidence>
<keyword evidence="6" id="KW-0732">Signal</keyword>
<feature type="signal peptide" evidence="6">
    <location>
        <begin position="1"/>
        <end position="30"/>
    </location>
</feature>
<evidence type="ECO:0000256" key="5">
    <source>
        <dbReference type="ARBA" id="ARBA00023002"/>
    </source>
</evidence>
<evidence type="ECO:0000256" key="2">
    <source>
        <dbReference type="ARBA" id="ARBA00008156"/>
    </source>
</evidence>
<keyword evidence="5 8" id="KW-0560">Oxidoreductase</keyword>
<dbReference type="PANTHER" id="PTHR32303">
    <property type="entry name" value="QUINOPROTEIN ALCOHOL DEHYDROGENASE (CYTOCHROME C)"/>
    <property type="match status" value="1"/>
</dbReference>